<protein>
    <submittedName>
        <fullName evidence="1">Preprotein translocase subunit SecD</fullName>
    </submittedName>
</protein>
<proteinExistence type="predicted"/>
<sequence>MNENGDEKGLGSDYRIILLVAALSVSLILLFLLIIFPGLNVGGLNYGLDLEGGSWVELRPEGAMAQLDADTGLIIEQEYGVFFNDTVTITNQTNSTITFTIAKPATAKQIESMGYGQASISTNGGVTTIELAIDETKVISRYLENQYQTDVVFFEDKDGLWYEIRKKTSLEDLESTMEQVNGSVIAYKEKVSLSTLTDTKEILEDKLNLFGLSDVKPVIISEEYIQIDLAGVDIDTAMDLAATPGKFEIRFQTVGNETVHAIYGDDIQSVGYHTMDEGSWGVPFVMTPAGAKAFQQVAIDTNAVNDCNNHNVIMYLDDKVIYSAPLSPKLAQSLKVVPLQDLRASFGSDSESEEKAKELESHLKAGALPVNVEVISYGQVPASLGSQFKELTAIAGLLAIITVSFVIYLRYRRKEIMLPMIITSISEVIMILGFASAIKWQLDLPAIAGIIAVIGTGIDHLVIITDEVLYEGKLPPTKVYKARVSRAFGIIFAAAATTIVAMIWLVWMGFGALKGFALTTIIGVLIGVLIARPAYASIIKVVLKDDESEE</sequence>
<comment type="caution">
    <text evidence="1">The sequence shown here is derived from an EMBL/GenBank/DDBJ whole genome shotgun (WGS) entry which is preliminary data.</text>
</comment>
<gene>
    <name evidence="1" type="ORF">C5S46_00720</name>
</gene>
<reference evidence="1" key="1">
    <citation type="submission" date="2018-09" db="EMBL/GenBank/DDBJ databases">
        <title>A genomic encyclopedia of anaerobic methanotrophic archaea.</title>
        <authorList>
            <person name="Skennerton C.T."/>
            <person name="Chadwick G.L."/>
            <person name="Laso-Perez R."/>
            <person name="Leu A.O."/>
            <person name="Speth D.R."/>
            <person name="Yu H."/>
            <person name="Morgan-Lang C."/>
            <person name="Hatzenpichler R."/>
            <person name="Goudeau D."/>
            <person name="Malmstrom R."/>
            <person name="Woyke T."/>
            <person name="Hallam S."/>
            <person name="Tyson G.W."/>
            <person name="Wegener G."/>
            <person name="Boetius A."/>
            <person name="Orphan V.J."/>
        </authorList>
    </citation>
    <scope>NUCLEOTIDE SEQUENCE</scope>
    <source>
        <strain evidence="1">CONS3730D10UFb2</strain>
    </source>
</reference>
<organism evidence="1 2">
    <name type="scientific">Candidatus Methanomarinus sp</name>
    <dbReference type="NCBI Taxonomy" id="3386244"/>
    <lineage>
        <taxon>Archaea</taxon>
        <taxon>Methanobacteriati</taxon>
        <taxon>Methanobacteriota</taxon>
        <taxon>Stenosarchaea group</taxon>
        <taxon>Methanomicrobia</taxon>
        <taxon>Methanosarcinales</taxon>
        <taxon>ANME-2 cluster</taxon>
        <taxon>Candidatus Methanocomedenaceae</taxon>
        <taxon>Candidatus Methanomarinus</taxon>
    </lineage>
</organism>
<dbReference type="EMBL" id="QYBA01000021">
    <property type="protein sequence ID" value="TKY92430.1"/>
    <property type="molecule type" value="Genomic_DNA"/>
</dbReference>
<name>A0AC61SCS3_9EURY</name>
<evidence type="ECO:0000313" key="2">
    <source>
        <dbReference type="Proteomes" id="UP000315423"/>
    </source>
</evidence>
<evidence type="ECO:0000313" key="1">
    <source>
        <dbReference type="EMBL" id="TKY92430.1"/>
    </source>
</evidence>
<dbReference type="Proteomes" id="UP000315423">
    <property type="component" value="Unassembled WGS sequence"/>
</dbReference>
<accession>A0AC61SCS3</accession>